<organism evidence="1 2">
    <name type="scientific">Talaromyces rugulosus</name>
    <name type="common">Penicillium rugulosum</name>
    <dbReference type="NCBI Taxonomy" id="121627"/>
    <lineage>
        <taxon>Eukaryota</taxon>
        <taxon>Fungi</taxon>
        <taxon>Dikarya</taxon>
        <taxon>Ascomycota</taxon>
        <taxon>Pezizomycotina</taxon>
        <taxon>Eurotiomycetes</taxon>
        <taxon>Eurotiomycetidae</taxon>
        <taxon>Eurotiales</taxon>
        <taxon>Trichocomaceae</taxon>
        <taxon>Talaromyces</taxon>
        <taxon>Talaromyces sect. Islandici</taxon>
    </lineage>
</organism>
<dbReference type="EMBL" id="CP055901">
    <property type="protein sequence ID" value="QKX60404.1"/>
    <property type="molecule type" value="Genomic_DNA"/>
</dbReference>
<dbReference type="OrthoDB" id="9986861at2759"/>
<dbReference type="GeneID" id="55995040"/>
<dbReference type="RefSeq" id="XP_035346581.1">
    <property type="nucleotide sequence ID" value="XM_035490688.1"/>
</dbReference>
<gene>
    <name evidence="1" type="ORF">TRUGW13939_07549</name>
</gene>
<dbReference type="KEGG" id="trg:TRUGW13939_07549"/>
<evidence type="ECO:0000313" key="1">
    <source>
        <dbReference type="EMBL" id="QKX60404.1"/>
    </source>
</evidence>
<protein>
    <submittedName>
        <fullName evidence="1">Uncharacterized protein</fullName>
    </submittedName>
</protein>
<proteinExistence type="predicted"/>
<keyword evidence="2" id="KW-1185">Reference proteome</keyword>
<name>A0A7H8R207_TALRU</name>
<dbReference type="Proteomes" id="UP000509510">
    <property type="component" value="Chromosome IV"/>
</dbReference>
<reference evidence="2" key="1">
    <citation type="submission" date="2020-06" db="EMBL/GenBank/DDBJ databases">
        <title>A chromosome-scale genome assembly of Talaromyces rugulosus W13939.</title>
        <authorList>
            <person name="Wang B."/>
            <person name="Guo L."/>
            <person name="Ye K."/>
            <person name="Wang L."/>
        </authorList>
    </citation>
    <scope>NUCLEOTIDE SEQUENCE [LARGE SCALE GENOMIC DNA]</scope>
    <source>
        <strain evidence="2">W13939</strain>
    </source>
</reference>
<accession>A0A7H8R207</accession>
<evidence type="ECO:0000313" key="2">
    <source>
        <dbReference type="Proteomes" id="UP000509510"/>
    </source>
</evidence>
<sequence>MTAVLVISLSRYLGGEPVSNIIDKNWTKHPQEQASRFNSVGFDFDANDIPTTLKDLEAKIYGQEWDGIMVGWCLRGNPDRTALFEKVVTLSTRTMQVRPQMKLMFCAGPNDIADATLRNFPVSSV</sequence>
<dbReference type="AlphaFoldDB" id="A0A7H8R207"/>